<dbReference type="OrthoDB" id="9800027at2"/>
<dbReference type="RefSeq" id="WP_160606052.1">
    <property type="nucleotide sequence ID" value="NZ_WTYF01000002.1"/>
</dbReference>
<dbReference type="EMBL" id="WTYF01000002">
    <property type="protein sequence ID" value="MXO49706.1"/>
    <property type="molecule type" value="Genomic_DNA"/>
</dbReference>
<organism evidence="1 2">
    <name type="scientific">Qipengyuania gaetbuli</name>
    <dbReference type="NCBI Taxonomy" id="266952"/>
    <lineage>
        <taxon>Bacteria</taxon>
        <taxon>Pseudomonadati</taxon>
        <taxon>Pseudomonadota</taxon>
        <taxon>Alphaproteobacteria</taxon>
        <taxon>Sphingomonadales</taxon>
        <taxon>Erythrobacteraceae</taxon>
        <taxon>Qipengyuania</taxon>
    </lineage>
</organism>
<comment type="caution">
    <text evidence="1">The sequence shown here is derived from an EMBL/GenBank/DDBJ whole genome shotgun (WGS) entry which is preliminary data.</text>
</comment>
<name>A0A844XVV5_9SPHN</name>
<reference evidence="1 2" key="1">
    <citation type="submission" date="2019-12" db="EMBL/GenBank/DDBJ databases">
        <title>Genomic-based taxomic classification of the family Erythrobacteraceae.</title>
        <authorList>
            <person name="Xu L."/>
        </authorList>
    </citation>
    <scope>NUCLEOTIDE SEQUENCE [LARGE SCALE GENOMIC DNA]</scope>
    <source>
        <strain evidence="1 2">DSM 16225</strain>
    </source>
</reference>
<dbReference type="AlphaFoldDB" id="A0A844XVV5"/>
<protein>
    <submittedName>
        <fullName evidence="1">DUF4242 domain-containing protein</fullName>
    </submittedName>
</protein>
<accession>A0A844XVV5</accession>
<dbReference type="Gene3D" id="3.30.70.3090">
    <property type="entry name" value="ORF SCO4226, nickel-binding ferredoxin-like monomer"/>
    <property type="match status" value="1"/>
</dbReference>
<keyword evidence="2" id="KW-1185">Reference proteome</keyword>
<gene>
    <name evidence="1" type="ORF">GRI42_00105</name>
</gene>
<evidence type="ECO:0000313" key="1">
    <source>
        <dbReference type="EMBL" id="MXO49706.1"/>
    </source>
</evidence>
<evidence type="ECO:0000313" key="2">
    <source>
        <dbReference type="Proteomes" id="UP000444185"/>
    </source>
</evidence>
<dbReference type="Proteomes" id="UP000444185">
    <property type="component" value="Unassembled WGS sequence"/>
</dbReference>
<dbReference type="Pfam" id="PF14026">
    <property type="entry name" value="SCO4226-like"/>
    <property type="match status" value="1"/>
</dbReference>
<dbReference type="InterPro" id="IPR025336">
    <property type="entry name" value="SCO4226-like"/>
</dbReference>
<proteinExistence type="predicted"/>
<dbReference type="InterPro" id="IPR042557">
    <property type="entry name" value="SCO4226"/>
</dbReference>
<sequence length="90" mass="9986">MLKRYVIERDLPGVGKMNQDELGGAAKASNAALAEIPNIQWEHSYVADGKTFCIYLAESEERIHEHAARSGFPATKITEISKVIDPTTER</sequence>